<dbReference type="GO" id="GO:0006458">
    <property type="term" value="P:'de novo' protein folding"/>
    <property type="evidence" value="ECO:0007669"/>
    <property type="project" value="InterPro"/>
</dbReference>
<evidence type="ECO:0000313" key="4">
    <source>
        <dbReference type="Proteomes" id="UP000027195"/>
    </source>
</evidence>
<evidence type="ECO:0000256" key="1">
    <source>
        <dbReference type="PIRNR" id="PIRNR017290"/>
    </source>
</evidence>
<dbReference type="GO" id="GO:0005789">
    <property type="term" value="C:endoplasmic reticulum membrane"/>
    <property type="evidence" value="ECO:0007669"/>
    <property type="project" value="UniProtKB-SubCell"/>
</dbReference>
<comment type="subcellular location">
    <subcellularLocation>
        <location evidence="1">Endoplasmic reticulum membrane</location>
    </subcellularLocation>
</comment>
<keyword evidence="1" id="KW-0472">Membrane</keyword>
<dbReference type="STRING" id="930990.A0A067MW64"/>
<dbReference type="OrthoDB" id="5327821at2759"/>
<dbReference type="GO" id="GO:0051082">
    <property type="term" value="F:unfolded protein binding"/>
    <property type="evidence" value="ECO:0007669"/>
    <property type="project" value="TreeGrafter"/>
</dbReference>
<feature type="signal peptide" evidence="2">
    <location>
        <begin position="1"/>
        <end position="22"/>
    </location>
</feature>
<dbReference type="InterPro" id="IPR019623">
    <property type="entry name" value="Rot1"/>
</dbReference>
<keyword evidence="2" id="KW-0732">Signal</keyword>
<evidence type="ECO:0000256" key="2">
    <source>
        <dbReference type="SAM" id="SignalP"/>
    </source>
</evidence>
<dbReference type="Pfam" id="PF10681">
    <property type="entry name" value="Rot1"/>
    <property type="match status" value="1"/>
</dbReference>
<proteinExistence type="inferred from homology"/>
<dbReference type="PANTHER" id="PTHR28090">
    <property type="entry name" value="PROTEIN ROT1"/>
    <property type="match status" value="1"/>
</dbReference>
<dbReference type="InParanoid" id="A0A067MW64"/>
<feature type="chain" id="PRO_5001646006" description="Protein ROT1" evidence="2">
    <location>
        <begin position="23"/>
        <end position="227"/>
    </location>
</feature>
<protein>
    <recommendedName>
        <fullName evidence="1">Protein ROT1</fullName>
    </recommendedName>
</protein>
<keyword evidence="4" id="KW-1185">Reference proteome</keyword>
<dbReference type="FunCoup" id="A0A067MW64">
    <property type="interactions" value="66"/>
</dbReference>
<organism evidence="3 4">
    <name type="scientific">Botryobasidium botryosum (strain FD-172 SS1)</name>
    <dbReference type="NCBI Taxonomy" id="930990"/>
    <lineage>
        <taxon>Eukaryota</taxon>
        <taxon>Fungi</taxon>
        <taxon>Dikarya</taxon>
        <taxon>Basidiomycota</taxon>
        <taxon>Agaricomycotina</taxon>
        <taxon>Agaricomycetes</taxon>
        <taxon>Cantharellales</taxon>
        <taxon>Botryobasidiaceae</taxon>
        <taxon>Botryobasidium</taxon>
    </lineage>
</organism>
<dbReference type="Proteomes" id="UP000027195">
    <property type="component" value="Unassembled WGS sequence"/>
</dbReference>
<reference evidence="4" key="1">
    <citation type="journal article" date="2014" name="Proc. Natl. Acad. Sci. U.S.A.">
        <title>Extensive sampling of basidiomycete genomes demonstrates inadequacy of the white-rot/brown-rot paradigm for wood decay fungi.</title>
        <authorList>
            <person name="Riley R."/>
            <person name="Salamov A.A."/>
            <person name="Brown D.W."/>
            <person name="Nagy L.G."/>
            <person name="Floudas D."/>
            <person name="Held B.W."/>
            <person name="Levasseur A."/>
            <person name="Lombard V."/>
            <person name="Morin E."/>
            <person name="Otillar R."/>
            <person name="Lindquist E.A."/>
            <person name="Sun H."/>
            <person name="LaButti K.M."/>
            <person name="Schmutz J."/>
            <person name="Jabbour D."/>
            <person name="Luo H."/>
            <person name="Baker S.E."/>
            <person name="Pisabarro A.G."/>
            <person name="Walton J.D."/>
            <person name="Blanchette R.A."/>
            <person name="Henrissat B."/>
            <person name="Martin F."/>
            <person name="Cullen D."/>
            <person name="Hibbett D.S."/>
            <person name="Grigoriev I.V."/>
        </authorList>
    </citation>
    <scope>NUCLEOTIDE SEQUENCE [LARGE SCALE GENOMIC DNA]</scope>
    <source>
        <strain evidence="4">FD-172 SS1</strain>
    </source>
</reference>
<dbReference type="AlphaFoldDB" id="A0A067MW64"/>
<dbReference type="PIRSF" id="PIRSF017290">
    <property type="entry name" value="ROT1_prd"/>
    <property type="match status" value="1"/>
</dbReference>
<gene>
    <name evidence="3" type="ORF">BOTBODRAFT_269161</name>
</gene>
<comment type="similarity">
    <text evidence="1">Belongs to the ROT1 family.</text>
</comment>
<evidence type="ECO:0000313" key="3">
    <source>
        <dbReference type="EMBL" id="KDQ16137.1"/>
    </source>
</evidence>
<keyword evidence="1" id="KW-0256">Endoplasmic reticulum</keyword>
<dbReference type="HOGENOM" id="CLU_071622_1_1_1"/>
<sequence>MMLPTFLSTVFLLLLSTPNARAQQQDISQLVGTWSSGTKAVQTGAGFANPVTYSFNYPNVTGISYSFTADGYFEEAQYRFNSNATQPKCITGVVIWQHGKFQLQPNGSITITPFAGDGRIQVQDPCAAVSNIITEYNQWEIFNWWYIGQDVSRGKYLQLYGFNGAPEPPMYLVANPPNMLPTQQLTNATSPKSRKRSVNASLRDLDVGRAGGVGMAAVALGLIALML</sequence>
<dbReference type="EMBL" id="KL198029">
    <property type="protein sequence ID" value="KDQ16137.1"/>
    <property type="molecule type" value="Genomic_DNA"/>
</dbReference>
<dbReference type="PANTHER" id="PTHR28090:SF2">
    <property type="entry name" value="PROTEIN ROT1"/>
    <property type="match status" value="1"/>
</dbReference>
<accession>A0A067MW64</accession>
<name>A0A067MW64_BOTB1</name>
<comment type="function">
    <text evidence="1">Required for normal levels of the cell wall 1,6-beta-glucan. Involved in a protein folding machinery chaperoning proteins acting in various physiological processes including cell wall synthesis and lysis of autophagic bodies.</text>
</comment>